<evidence type="ECO:0000259" key="1">
    <source>
        <dbReference type="Pfam" id="PF12680"/>
    </source>
</evidence>
<dbReference type="Pfam" id="PF12680">
    <property type="entry name" value="SnoaL_2"/>
    <property type="match status" value="1"/>
</dbReference>
<dbReference type="SUPFAM" id="SSF54427">
    <property type="entry name" value="NTF2-like"/>
    <property type="match status" value="1"/>
</dbReference>
<dbReference type="PANTHER" id="PTHR41252">
    <property type="entry name" value="BLR2505 PROTEIN"/>
    <property type="match status" value="1"/>
</dbReference>
<dbReference type="InterPro" id="IPR032710">
    <property type="entry name" value="NTF2-like_dom_sf"/>
</dbReference>
<sequence length="116" mass="13261">MTKLNKQILEQANAAVTAGDYEGFLSYCTEDTEWNFIGQQVLKGKEAVRRYMQETYIEPPKFEVSKLISEDNFVVAVGMISLKDAHGVSTEYDYCDVWRLRDGKLHELKAYIVATV</sequence>
<dbReference type="PANTHER" id="PTHR41252:SF1">
    <property type="entry name" value="BLR2505 PROTEIN"/>
    <property type="match status" value="1"/>
</dbReference>
<keyword evidence="3" id="KW-1185">Reference proteome</keyword>
<dbReference type="Proteomes" id="UP000293347">
    <property type="component" value="Unassembled WGS sequence"/>
</dbReference>
<dbReference type="InterPro" id="IPR037401">
    <property type="entry name" value="SnoaL-like"/>
</dbReference>
<organism evidence="2 3">
    <name type="scientific">Pedobacter psychroterrae</name>
    <dbReference type="NCBI Taxonomy" id="2530453"/>
    <lineage>
        <taxon>Bacteria</taxon>
        <taxon>Pseudomonadati</taxon>
        <taxon>Bacteroidota</taxon>
        <taxon>Sphingobacteriia</taxon>
        <taxon>Sphingobacteriales</taxon>
        <taxon>Sphingobacteriaceae</taxon>
        <taxon>Pedobacter</taxon>
    </lineage>
</organism>
<proteinExistence type="predicted"/>
<dbReference type="EMBL" id="SJSL01000009">
    <property type="protein sequence ID" value="TCC97478.1"/>
    <property type="molecule type" value="Genomic_DNA"/>
</dbReference>
<name>A0A4R0NB50_9SPHI</name>
<protein>
    <submittedName>
        <fullName evidence="2">Nuclear transport factor 2 family protein</fullName>
    </submittedName>
</protein>
<evidence type="ECO:0000313" key="3">
    <source>
        <dbReference type="Proteomes" id="UP000293347"/>
    </source>
</evidence>
<accession>A0A4R0NB50</accession>
<evidence type="ECO:0000313" key="2">
    <source>
        <dbReference type="EMBL" id="TCC97478.1"/>
    </source>
</evidence>
<reference evidence="2 3" key="1">
    <citation type="submission" date="2019-02" db="EMBL/GenBank/DDBJ databases">
        <title>Pedobacter sp. RP-1-14 sp. nov., isolated from Arctic soil.</title>
        <authorList>
            <person name="Dahal R.H."/>
        </authorList>
    </citation>
    <scope>NUCLEOTIDE SEQUENCE [LARGE SCALE GENOMIC DNA]</scope>
    <source>
        <strain evidence="2 3">RP-1-14</strain>
    </source>
</reference>
<feature type="domain" description="SnoaL-like" evidence="1">
    <location>
        <begin position="10"/>
        <end position="105"/>
    </location>
</feature>
<comment type="caution">
    <text evidence="2">The sequence shown here is derived from an EMBL/GenBank/DDBJ whole genome shotgun (WGS) entry which is preliminary data.</text>
</comment>
<dbReference type="AlphaFoldDB" id="A0A4R0NB50"/>
<dbReference type="Gene3D" id="3.10.450.50">
    <property type="match status" value="1"/>
</dbReference>
<gene>
    <name evidence="2" type="ORF">EZ437_20130</name>
</gene>
<dbReference type="OrthoDB" id="6692273at2"/>